<dbReference type="PANTHER" id="PTHR43290:SF2">
    <property type="entry name" value="MEVALONATE KINASE"/>
    <property type="match status" value="1"/>
</dbReference>
<evidence type="ECO:0000313" key="14">
    <source>
        <dbReference type="EMBL" id="CAG9857769.1"/>
    </source>
</evidence>
<dbReference type="AlphaFoldDB" id="A0A9N9TPC8"/>
<proteinExistence type="inferred from homology"/>
<evidence type="ECO:0000256" key="10">
    <source>
        <dbReference type="RuleBase" id="RU363087"/>
    </source>
</evidence>
<dbReference type="InterPro" id="IPR013750">
    <property type="entry name" value="GHMP_kinase_C_dom"/>
</dbReference>
<evidence type="ECO:0000313" key="15">
    <source>
        <dbReference type="Proteomes" id="UP001153712"/>
    </source>
</evidence>
<dbReference type="NCBIfam" id="TIGR00549">
    <property type="entry name" value="mevalon_kin"/>
    <property type="match status" value="1"/>
</dbReference>
<dbReference type="InterPro" id="IPR014721">
    <property type="entry name" value="Ribsml_uS5_D2-typ_fold_subgr"/>
</dbReference>
<feature type="compositionally biased region" description="Low complexity" evidence="11">
    <location>
        <begin position="230"/>
        <end position="245"/>
    </location>
</feature>
<evidence type="ECO:0000256" key="7">
    <source>
        <dbReference type="ARBA" id="ARBA00022842"/>
    </source>
</evidence>
<accession>A0A9N9TPC8</accession>
<comment type="catalytic activity">
    <reaction evidence="10">
        <text>(R)-mevalonate + ATP = (R)-5-phosphomevalonate + ADP + H(+)</text>
        <dbReference type="Rhea" id="RHEA:17065"/>
        <dbReference type="ChEBI" id="CHEBI:15378"/>
        <dbReference type="ChEBI" id="CHEBI:30616"/>
        <dbReference type="ChEBI" id="CHEBI:36464"/>
        <dbReference type="ChEBI" id="CHEBI:58146"/>
        <dbReference type="ChEBI" id="CHEBI:456216"/>
        <dbReference type="EC" id="2.7.1.36"/>
    </reaction>
</comment>
<keyword evidence="10" id="KW-1207">Sterol metabolism</keyword>
<organism evidence="14 15">
    <name type="scientific">Phyllotreta striolata</name>
    <name type="common">Striped flea beetle</name>
    <name type="synonym">Crioceris striolata</name>
    <dbReference type="NCBI Taxonomy" id="444603"/>
    <lineage>
        <taxon>Eukaryota</taxon>
        <taxon>Metazoa</taxon>
        <taxon>Ecdysozoa</taxon>
        <taxon>Arthropoda</taxon>
        <taxon>Hexapoda</taxon>
        <taxon>Insecta</taxon>
        <taxon>Pterygota</taxon>
        <taxon>Neoptera</taxon>
        <taxon>Endopterygota</taxon>
        <taxon>Coleoptera</taxon>
        <taxon>Polyphaga</taxon>
        <taxon>Cucujiformia</taxon>
        <taxon>Chrysomeloidea</taxon>
        <taxon>Chrysomelidae</taxon>
        <taxon>Galerucinae</taxon>
        <taxon>Alticini</taxon>
        <taxon>Phyllotreta</taxon>
    </lineage>
</organism>
<gene>
    <name evidence="14" type="ORF">PHYEVI_LOCUS4168</name>
</gene>
<keyword evidence="15" id="KW-1185">Reference proteome</keyword>
<dbReference type="Gene3D" id="3.30.230.10">
    <property type="match status" value="1"/>
</dbReference>
<dbReference type="SUPFAM" id="SSF54211">
    <property type="entry name" value="Ribosomal protein S5 domain 2-like"/>
    <property type="match status" value="1"/>
</dbReference>
<evidence type="ECO:0000256" key="6">
    <source>
        <dbReference type="ARBA" id="ARBA00022840"/>
    </source>
</evidence>
<comment type="pathway">
    <text evidence="9 10">Isoprenoid biosynthesis; isopentenyl diphosphate biosynthesis via mevalonate pathway; isopentenyl diphosphate from (R)-mevalonate: step 1/3.</text>
</comment>
<evidence type="ECO:0000259" key="12">
    <source>
        <dbReference type="Pfam" id="PF00288"/>
    </source>
</evidence>
<comment type="subcellular location">
    <subcellularLocation>
        <location evidence="10">Cytoplasm</location>
    </subcellularLocation>
</comment>
<keyword evidence="8 10" id="KW-0443">Lipid metabolism</keyword>
<keyword evidence="6 10" id="KW-0067">ATP-binding</keyword>
<evidence type="ECO:0000256" key="3">
    <source>
        <dbReference type="ARBA" id="ARBA00022679"/>
    </source>
</evidence>
<dbReference type="EMBL" id="OU900107">
    <property type="protein sequence ID" value="CAG9857769.1"/>
    <property type="molecule type" value="Genomic_DNA"/>
</dbReference>
<dbReference type="Gene3D" id="3.30.70.890">
    <property type="entry name" value="GHMP kinase, C-terminal domain"/>
    <property type="match status" value="1"/>
</dbReference>
<feature type="region of interest" description="Disordered" evidence="11">
    <location>
        <begin position="196"/>
        <end position="245"/>
    </location>
</feature>
<dbReference type="Pfam" id="PF08544">
    <property type="entry name" value="GHMP_kinases_C"/>
    <property type="match status" value="1"/>
</dbReference>
<keyword evidence="1 10" id="KW-0963">Cytoplasm</keyword>
<dbReference type="InterPro" id="IPR020568">
    <property type="entry name" value="Ribosomal_Su5_D2-typ_SF"/>
</dbReference>
<reference evidence="14" key="1">
    <citation type="submission" date="2022-01" db="EMBL/GenBank/DDBJ databases">
        <authorList>
            <person name="King R."/>
        </authorList>
    </citation>
    <scope>NUCLEOTIDE SEQUENCE</scope>
</reference>
<evidence type="ECO:0000256" key="2">
    <source>
        <dbReference type="ARBA" id="ARBA00022516"/>
    </source>
</evidence>
<keyword evidence="4 10" id="KW-0547">Nucleotide-binding</keyword>
<keyword evidence="7" id="KW-0460">Magnesium</keyword>
<keyword evidence="3 10" id="KW-0808">Transferase</keyword>
<comment type="similarity">
    <text evidence="10">Belongs to the GHMP kinase family. Mevalonate kinase subfamily.</text>
</comment>
<evidence type="ECO:0000256" key="8">
    <source>
        <dbReference type="ARBA" id="ARBA00023098"/>
    </source>
</evidence>
<dbReference type="Proteomes" id="UP001153712">
    <property type="component" value="Chromosome 14"/>
</dbReference>
<dbReference type="EC" id="2.7.1.36" evidence="10"/>
<dbReference type="GO" id="GO:0019287">
    <property type="term" value="P:isopentenyl diphosphate biosynthetic process, mevalonate pathway"/>
    <property type="evidence" value="ECO:0007669"/>
    <property type="project" value="TreeGrafter"/>
</dbReference>
<dbReference type="SUPFAM" id="SSF55060">
    <property type="entry name" value="GHMP Kinase, C-terminal domain"/>
    <property type="match status" value="1"/>
</dbReference>
<sequence length="460" mass="49037">MSDIGAKGDGNVETSELPIAVSAPGKVILHGEHSVVYGKLAVAGSLDLRTAVRLIENDARDAFDVESATLGVDVRFDSKSIKSLLETPLPLLVDSNDYNYWDIPNLLDHDRLLDRIDDFLDKSNVRLSHSSQMTCIRAVLYLCAGILSSARAQFGRESVRLVVTTDLTTGAGMGSSASFSVSVAAAFLKYLKRLNPPNKDSPNDDLVGDRPKQSQGSKESQASKESEGFSAEASQASKGSKGSSGFSAKELEFISRWAFNAERIAHGAPSGLDNTACTYGSLIEFRRGAAPALVGAARPLDLDLLLIDTKVARQTKKMVEVAARTRRMFPKIFDNVLDTIELVTSKALELYGELSNVPAGADPEEIRTIYSKLSVLFGLNQGLLNSLGVGHARLDEAIGILDGAGLKGKLTGAGGGGYAICLVPPRMEAKALEEVMGTLEARGFDVIRTCLGGDGVRVEC</sequence>
<keyword evidence="5 10" id="KW-0418">Kinase</keyword>
<keyword evidence="10" id="KW-0753">Steroid metabolism</keyword>
<dbReference type="InterPro" id="IPR006205">
    <property type="entry name" value="Mev_gal_kin"/>
</dbReference>
<keyword evidence="2 10" id="KW-0444">Lipid biosynthesis</keyword>
<keyword evidence="10" id="KW-0752">Steroid biosynthesis</keyword>
<dbReference type="GO" id="GO:0006695">
    <property type="term" value="P:cholesterol biosynthetic process"/>
    <property type="evidence" value="ECO:0007669"/>
    <property type="project" value="TreeGrafter"/>
</dbReference>
<dbReference type="Pfam" id="PF00288">
    <property type="entry name" value="GHMP_kinases_N"/>
    <property type="match status" value="1"/>
</dbReference>
<dbReference type="InterPro" id="IPR036554">
    <property type="entry name" value="GHMP_kinase_C_sf"/>
</dbReference>
<dbReference type="GO" id="GO:0004496">
    <property type="term" value="F:mevalonate kinase activity"/>
    <property type="evidence" value="ECO:0007669"/>
    <property type="project" value="UniProtKB-EC"/>
</dbReference>
<evidence type="ECO:0000259" key="13">
    <source>
        <dbReference type="Pfam" id="PF08544"/>
    </source>
</evidence>
<dbReference type="PRINTS" id="PR00959">
    <property type="entry name" value="MEVGALKINASE"/>
</dbReference>
<evidence type="ECO:0000256" key="11">
    <source>
        <dbReference type="SAM" id="MobiDB-lite"/>
    </source>
</evidence>
<name>A0A9N9TPC8_PHYSR</name>
<dbReference type="PANTHER" id="PTHR43290">
    <property type="entry name" value="MEVALONATE KINASE"/>
    <property type="match status" value="1"/>
</dbReference>
<dbReference type="GO" id="GO:0005829">
    <property type="term" value="C:cytosol"/>
    <property type="evidence" value="ECO:0007669"/>
    <property type="project" value="TreeGrafter"/>
</dbReference>
<evidence type="ECO:0000256" key="1">
    <source>
        <dbReference type="ARBA" id="ARBA00022490"/>
    </source>
</evidence>
<dbReference type="GO" id="GO:0005524">
    <property type="term" value="F:ATP binding"/>
    <property type="evidence" value="ECO:0007669"/>
    <property type="project" value="UniProtKB-KW"/>
</dbReference>
<feature type="domain" description="GHMP kinase C-terminal" evidence="13">
    <location>
        <begin position="380"/>
        <end position="436"/>
    </location>
</feature>
<feature type="domain" description="GHMP kinase N-terminal" evidence="12">
    <location>
        <begin position="149"/>
        <end position="192"/>
    </location>
</feature>
<keyword evidence="10" id="KW-0756">Sterol biosynthesis</keyword>
<dbReference type="OrthoDB" id="1652964at2759"/>
<evidence type="ECO:0000256" key="5">
    <source>
        <dbReference type="ARBA" id="ARBA00022777"/>
    </source>
</evidence>
<protein>
    <recommendedName>
        <fullName evidence="10">Mevalonate kinase</fullName>
        <shortName evidence="10">MK</shortName>
        <ecNumber evidence="10">2.7.1.36</ecNumber>
    </recommendedName>
</protein>
<evidence type="ECO:0000256" key="9">
    <source>
        <dbReference type="ARBA" id="ARBA00029438"/>
    </source>
</evidence>
<evidence type="ECO:0000256" key="4">
    <source>
        <dbReference type="ARBA" id="ARBA00022741"/>
    </source>
</evidence>
<dbReference type="InterPro" id="IPR006204">
    <property type="entry name" value="GHMP_kinase_N_dom"/>
</dbReference>